<protein>
    <recommendedName>
        <fullName evidence="4">Glycosyltransferase RgtA/B/C/D-like domain-containing protein</fullName>
    </recommendedName>
</protein>
<dbReference type="EMBL" id="LCJQ01000010">
    <property type="protein sequence ID" value="KKT81423.1"/>
    <property type="molecule type" value="Genomic_DNA"/>
</dbReference>
<evidence type="ECO:0008006" key="4">
    <source>
        <dbReference type="Google" id="ProtNLM"/>
    </source>
</evidence>
<organism evidence="2 3">
    <name type="scientific">Candidatus Azambacteria bacterium GW2011_GWA1_44_9</name>
    <dbReference type="NCBI Taxonomy" id="1618610"/>
    <lineage>
        <taxon>Bacteria</taxon>
        <taxon>Candidatus Azamiibacteriota</taxon>
    </lineage>
</organism>
<feature type="transmembrane region" description="Helical" evidence="1">
    <location>
        <begin position="300"/>
        <end position="318"/>
    </location>
</feature>
<feature type="transmembrane region" description="Helical" evidence="1">
    <location>
        <begin position="27"/>
        <end position="46"/>
    </location>
</feature>
<reference evidence="2 3" key="1">
    <citation type="journal article" date="2015" name="Nature">
        <title>rRNA introns, odd ribosomes, and small enigmatic genomes across a large radiation of phyla.</title>
        <authorList>
            <person name="Brown C.T."/>
            <person name="Hug L.A."/>
            <person name="Thomas B.C."/>
            <person name="Sharon I."/>
            <person name="Castelle C.J."/>
            <person name="Singh A."/>
            <person name="Wilkins M.J."/>
            <person name="Williams K.H."/>
            <person name="Banfield J.F."/>
        </authorList>
    </citation>
    <scope>NUCLEOTIDE SEQUENCE [LARGE SCALE GENOMIC DNA]</scope>
</reference>
<proteinExistence type="predicted"/>
<comment type="caution">
    <text evidence="2">The sequence shown here is derived from an EMBL/GenBank/DDBJ whole genome shotgun (WGS) entry which is preliminary data.</text>
</comment>
<feature type="transmembrane region" description="Helical" evidence="1">
    <location>
        <begin position="324"/>
        <end position="340"/>
    </location>
</feature>
<keyword evidence="1" id="KW-0812">Transmembrane</keyword>
<feature type="transmembrane region" description="Helical" evidence="1">
    <location>
        <begin position="374"/>
        <end position="396"/>
    </location>
</feature>
<accession>A0A0G1KCU3</accession>
<feature type="transmembrane region" description="Helical" evidence="1">
    <location>
        <begin position="352"/>
        <end position="368"/>
    </location>
</feature>
<sequence length="530" mass="59700">MISESVPINLICSTPAYSIIDVQTKTWGLLALALILLSFATFHESLNFGFWKDDWRYVWCAWSRSDACGGAWLHPATPVEFIVLERLFGNKVIAWQIIGLLFRAILALSVVRLTQVSTGRIYGGILAGLIAVTSVVGLESVHWSSAHVTAIVAIFVTLSLSYWIGYVRFGKNSSLICALILGMLGIFADPWRAIGLLPMALFVTFIRGSRTRRLRLRRVLLYCYSMFLIAFVLYAFVQRDFFAQTQIGQFFRGKPSLMTVLSKTKIIGHYFNSLFNLAIGWIIPASHETTEFSHGVFQKFRAWIGILVFGLLAIVSVMKRRGHALALVWIVLFYLPVWLFDPRVITTEVHRYLVIPSVGLFVLLGYGLSKIRPVWIAITVSVVCLVINGVASQRALASVAFFRSRALTDRVWNTIDQNTPSGTYPNVLVLGGEEPIKTNVFLYGNTFAFALNKNIRDSQNFPIVSDDIGLGLEALGGNRDTIERNRLSQWYVYNDGTLVNQTDILWFRLQREACAPLRPDEKKDDKKHIN</sequence>
<feature type="transmembrane region" description="Helical" evidence="1">
    <location>
        <begin position="219"/>
        <end position="237"/>
    </location>
</feature>
<feature type="transmembrane region" description="Helical" evidence="1">
    <location>
        <begin position="93"/>
        <end position="114"/>
    </location>
</feature>
<dbReference type="Proteomes" id="UP000034595">
    <property type="component" value="Unassembled WGS sequence"/>
</dbReference>
<feature type="transmembrane region" description="Helical" evidence="1">
    <location>
        <begin position="144"/>
        <end position="164"/>
    </location>
</feature>
<name>A0A0G1KCU3_9BACT</name>
<gene>
    <name evidence="2" type="ORF">UW78_C0010G0003</name>
</gene>
<feature type="transmembrane region" description="Helical" evidence="1">
    <location>
        <begin position="121"/>
        <end position="138"/>
    </location>
</feature>
<feature type="transmembrane region" description="Helical" evidence="1">
    <location>
        <begin position="176"/>
        <end position="207"/>
    </location>
</feature>
<evidence type="ECO:0000313" key="2">
    <source>
        <dbReference type="EMBL" id="KKT81423.1"/>
    </source>
</evidence>
<evidence type="ECO:0000313" key="3">
    <source>
        <dbReference type="Proteomes" id="UP000034595"/>
    </source>
</evidence>
<dbReference type="AlphaFoldDB" id="A0A0G1KCU3"/>
<keyword evidence="1" id="KW-1133">Transmembrane helix</keyword>
<evidence type="ECO:0000256" key="1">
    <source>
        <dbReference type="SAM" id="Phobius"/>
    </source>
</evidence>
<keyword evidence="1" id="KW-0472">Membrane</keyword>